<organism evidence="3 4">
    <name type="scientific">Spinacia oleracea</name>
    <name type="common">Spinach</name>
    <dbReference type="NCBI Taxonomy" id="3562"/>
    <lineage>
        <taxon>Eukaryota</taxon>
        <taxon>Viridiplantae</taxon>
        <taxon>Streptophyta</taxon>
        <taxon>Embryophyta</taxon>
        <taxon>Tracheophyta</taxon>
        <taxon>Spermatophyta</taxon>
        <taxon>Magnoliopsida</taxon>
        <taxon>eudicotyledons</taxon>
        <taxon>Gunneridae</taxon>
        <taxon>Pentapetalae</taxon>
        <taxon>Caryophyllales</taxon>
        <taxon>Chenopodiaceae</taxon>
        <taxon>Chenopodioideae</taxon>
        <taxon>Anserineae</taxon>
        <taxon>Spinacia</taxon>
    </lineage>
</organism>
<proteinExistence type="predicted"/>
<dbReference type="PANTHER" id="PTHR33116:SF84">
    <property type="entry name" value="RNA-DIRECTED DNA POLYMERASE"/>
    <property type="match status" value="1"/>
</dbReference>
<evidence type="ECO:0000259" key="2">
    <source>
        <dbReference type="PROSITE" id="PS50878"/>
    </source>
</evidence>
<dbReference type="InterPro" id="IPR043502">
    <property type="entry name" value="DNA/RNA_pol_sf"/>
</dbReference>
<evidence type="ECO:0000313" key="3">
    <source>
        <dbReference type="Proteomes" id="UP000813463"/>
    </source>
</evidence>
<feature type="compositionally biased region" description="Polar residues" evidence="1">
    <location>
        <begin position="39"/>
        <end position="52"/>
    </location>
</feature>
<dbReference type="RefSeq" id="XP_056687533.1">
    <property type="nucleotide sequence ID" value="XM_056831555.1"/>
</dbReference>
<dbReference type="InterPro" id="IPR000477">
    <property type="entry name" value="RT_dom"/>
</dbReference>
<protein>
    <recommendedName>
        <fullName evidence="2">Reverse transcriptase domain-containing protein</fullName>
    </recommendedName>
</protein>
<dbReference type="Pfam" id="PF00078">
    <property type="entry name" value="RVT_1"/>
    <property type="match status" value="1"/>
</dbReference>
<dbReference type="CDD" id="cd01650">
    <property type="entry name" value="RT_nLTR_like"/>
    <property type="match status" value="1"/>
</dbReference>
<name>A0ABM3QVZ9_SPIOL</name>
<dbReference type="GeneID" id="110787845"/>
<dbReference type="Gene3D" id="3.60.10.10">
    <property type="entry name" value="Endonuclease/exonuclease/phosphatase"/>
    <property type="match status" value="1"/>
</dbReference>
<feature type="compositionally biased region" description="Basic and acidic residues" evidence="1">
    <location>
        <begin position="27"/>
        <end position="37"/>
    </location>
</feature>
<dbReference type="SUPFAM" id="SSF56219">
    <property type="entry name" value="DNase I-like"/>
    <property type="match status" value="1"/>
</dbReference>
<reference evidence="3" key="1">
    <citation type="journal article" date="2021" name="Nat. Commun.">
        <title>Genomic analyses provide insights into spinach domestication and the genetic basis of agronomic traits.</title>
        <authorList>
            <person name="Cai X."/>
            <person name="Sun X."/>
            <person name="Xu C."/>
            <person name="Sun H."/>
            <person name="Wang X."/>
            <person name="Ge C."/>
            <person name="Zhang Z."/>
            <person name="Wang Q."/>
            <person name="Fei Z."/>
            <person name="Jiao C."/>
            <person name="Wang Q."/>
        </authorList>
    </citation>
    <scope>NUCLEOTIDE SEQUENCE [LARGE SCALE GENOMIC DNA]</scope>
    <source>
        <strain evidence="3">cv. Varoflay</strain>
    </source>
</reference>
<feature type="region of interest" description="Disordered" evidence="1">
    <location>
        <begin position="1011"/>
        <end position="1043"/>
    </location>
</feature>
<feature type="region of interest" description="Disordered" evidence="1">
    <location>
        <begin position="1"/>
        <end position="52"/>
    </location>
</feature>
<dbReference type="InterPro" id="IPR036691">
    <property type="entry name" value="Endo/exonu/phosph_ase_sf"/>
</dbReference>
<sequence length="1043" mass="117266">MGGRRKSHSNKTTQGDAQSSTDKKHRTNETMRGDGTRNLDLTQSSGFPPTTGFQAAALMENLDETTAARIRRVALSLERTIERSSHGMDPKLLVHPSTGPVTRELLEVIAEYRRASMGKGAPLSFVAPLIQNGRKDKNAVLADGPHLFFGKPMIIKPWKASFDFCEESLRVIPIWVKFPNLPLNCWSTDSLSRIGSSLGVPLFADACTTQQDRISFARLLIEMDVTIPLPDCVWIEDNVGKVVQQKIGWQSADVDLQVVSSSEQFIHCWVVTRDHKFETFFTAVYGLHTVGHRQSLWSDLVLLSRSSQFKPWMVAGDFNSVLYSGDRINGNAVSDSETKDFLQCVADCDLHELHSSGWFFSWSSKGSDDPRVWSRIDRVFGNLKWMDSFPDISTKYLNPSISDHSPIVIPCVKSDLHRGRPFRFLNYLVDHTSFIGIVTGSWNMVGRGKLIEQIWCKLLRVSSSPQLLAADVDLVCKLKKRLGIEEQTLKQKSRVQWLKIHMLLDDDGKEITDPTIIKTKIGAFYKKLLGSAAVSLPSLDLPTIRNGVLLSPEKNWPILKKDVYAAVFDFFNAGGVLGKFNCTSITLVPKIPSPTSVSHFRPIACCTTVYKIVFKVLTPRLQKVVAEVVSEYQAGFVPGMSISDNITVATELIRGYNRAHMSPRCMVKVDLRKAYDSVEWPFLFMVLQELGFPLMFIHWIKGCVTTVSYSILVNGKPMPPFVAKKGLRQGDPLSPFLFAICMEYLSRCMKSLVSNPDFNFHPKCEKLQLTHLMFADDLLLFARGDLISLQLIFQAFTCFSKASGLESNMDKTEVYFSGVHQGEQEAIMEALGITKGALPFRYLGVPLASSKLTIGQCKSLIDKLYTRVTSWVSKKLSYADRLQLVKVILFSLQIYWSQIFMLPKKVVREIERICITYLWTGDTKTSKKSPIAWDSVCKPKVAGGQNVKNFHLWNKAVILKLLWALAFKPVALWVKWVNAYYIKARNMFTMPIPASASWVIKKIWNSGELLDSNADYKGEGERAGEEYGRGATNEVKSSRPRSS</sequence>
<evidence type="ECO:0000313" key="4">
    <source>
        <dbReference type="RefSeq" id="XP_056687533.1"/>
    </source>
</evidence>
<evidence type="ECO:0000256" key="1">
    <source>
        <dbReference type="SAM" id="MobiDB-lite"/>
    </source>
</evidence>
<dbReference type="PROSITE" id="PS50878">
    <property type="entry name" value="RT_POL"/>
    <property type="match status" value="1"/>
</dbReference>
<gene>
    <name evidence="4" type="primary">LOC110787845</name>
</gene>
<feature type="compositionally biased region" description="Polar residues" evidence="1">
    <location>
        <begin position="10"/>
        <end position="20"/>
    </location>
</feature>
<feature type="domain" description="Reverse transcriptase" evidence="2">
    <location>
        <begin position="569"/>
        <end position="847"/>
    </location>
</feature>
<dbReference type="SUPFAM" id="SSF56672">
    <property type="entry name" value="DNA/RNA polymerases"/>
    <property type="match status" value="1"/>
</dbReference>
<reference evidence="4" key="2">
    <citation type="submission" date="2025-08" db="UniProtKB">
        <authorList>
            <consortium name="RefSeq"/>
        </authorList>
    </citation>
    <scope>IDENTIFICATION</scope>
    <source>
        <tissue evidence="4">Leaf</tissue>
    </source>
</reference>
<accession>A0ABM3QVZ9</accession>
<feature type="compositionally biased region" description="Basic and acidic residues" evidence="1">
    <location>
        <begin position="1014"/>
        <end position="1028"/>
    </location>
</feature>
<dbReference type="Proteomes" id="UP000813463">
    <property type="component" value="Chromosome 1"/>
</dbReference>
<dbReference type="PANTHER" id="PTHR33116">
    <property type="entry name" value="REVERSE TRANSCRIPTASE ZINC-BINDING DOMAIN-CONTAINING PROTEIN-RELATED-RELATED"/>
    <property type="match status" value="1"/>
</dbReference>
<keyword evidence="3" id="KW-1185">Reference proteome</keyword>